<dbReference type="InterPro" id="IPR018163">
    <property type="entry name" value="Thr/Ala-tRNA-synth_IIc_edit"/>
</dbReference>
<evidence type="ECO:0000313" key="6">
    <source>
        <dbReference type="Proteomes" id="UP000006875"/>
    </source>
</evidence>
<sequence>MDKITVVSCEKVKNGYKITLEDSPLYQDGKGGQLGDRGSIANKNILSVEKNYILVDGEVQLGENDLFIDYDRRKDIEVQHTAQHLFSAIAYNEYSLNTVGFRMAEEYSTVDLDSKDLTEENIKGIEKMVNNAIKSSIPVETSIVKREEVMTLEGMRKTVSEKVTGDVRIVKIGDLDTNACGGFHVNNICELQIFKILSWEKIKGNYTRFYYIAGNRAIEDYYGKNKLIGKLCQTLSCRENEIITMIDKMVSDKKSSELELRSITQNYAKILAKDLMNNSENINGKKLIFYPENSLVSNFLPKYIDISKYILIFGDSGQFTITSENINCKDFFSFLKTTGQIKGGGNESRVNLKGDISRDLIFQQLKVYLSKL</sequence>
<protein>
    <submittedName>
        <fullName evidence="5">Threonyl/alanyl tRNA synthetase SAD</fullName>
    </submittedName>
</protein>
<feature type="domain" description="Threonyl/alanyl tRNA synthetase SAD" evidence="4">
    <location>
        <begin position="167"/>
        <end position="210"/>
    </location>
</feature>
<dbReference type="OrthoDB" id="9812949at2"/>
<dbReference type="KEGG" id="ipo:Ilyop_0794"/>
<dbReference type="eggNOG" id="COG0013">
    <property type="taxonomic scope" value="Bacteria"/>
</dbReference>
<dbReference type="Proteomes" id="UP000006875">
    <property type="component" value="Chromosome"/>
</dbReference>
<keyword evidence="5" id="KW-0436">Ligase</keyword>
<evidence type="ECO:0000256" key="2">
    <source>
        <dbReference type="ARBA" id="ARBA00022723"/>
    </source>
</evidence>
<dbReference type="Gene3D" id="3.30.980.10">
    <property type="entry name" value="Threonyl-trna Synthetase, Chain A, domain 2"/>
    <property type="match status" value="1"/>
</dbReference>
<gene>
    <name evidence="5" type="ordered locus">Ilyop_0794</name>
</gene>
<evidence type="ECO:0000259" key="4">
    <source>
        <dbReference type="SMART" id="SM00863"/>
    </source>
</evidence>
<dbReference type="EMBL" id="CP002281">
    <property type="protein sequence ID" value="ADO82580.1"/>
    <property type="molecule type" value="Genomic_DNA"/>
</dbReference>
<name>E3H799_ILYPC</name>
<dbReference type="PANTHER" id="PTHR43462">
    <property type="entry name" value="ALANYL-TRNA EDITING PROTEIN"/>
    <property type="match status" value="1"/>
</dbReference>
<keyword evidence="6" id="KW-1185">Reference proteome</keyword>
<organism evidence="5 6">
    <name type="scientific">Ilyobacter polytropus (strain ATCC 51220 / DSM 2926 / LMG 16218 / CuHBu1)</name>
    <dbReference type="NCBI Taxonomy" id="572544"/>
    <lineage>
        <taxon>Bacteria</taxon>
        <taxon>Fusobacteriati</taxon>
        <taxon>Fusobacteriota</taxon>
        <taxon>Fusobacteriia</taxon>
        <taxon>Fusobacteriales</taxon>
        <taxon>Fusobacteriaceae</taxon>
        <taxon>Ilyobacter</taxon>
    </lineage>
</organism>
<dbReference type="GO" id="GO:0005524">
    <property type="term" value="F:ATP binding"/>
    <property type="evidence" value="ECO:0007669"/>
    <property type="project" value="InterPro"/>
</dbReference>
<dbReference type="SMART" id="SM00863">
    <property type="entry name" value="tRNA_SAD"/>
    <property type="match status" value="1"/>
</dbReference>
<evidence type="ECO:0000313" key="5">
    <source>
        <dbReference type="EMBL" id="ADO82580.1"/>
    </source>
</evidence>
<dbReference type="GO" id="GO:0043039">
    <property type="term" value="P:tRNA aminoacylation"/>
    <property type="evidence" value="ECO:0007669"/>
    <property type="project" value="InterPro"/>
</dbReference>
<keyword evidence="5" id="KW-0030">Aminoacyl-tRNA synthetase</keyword>
<dbReference type="GO" id="GO:0004812">
    <property type="term" value="F:aminoacyl-tRNA ligase activity"/>
    <property type="evidence" value="ECO:0007669"/>
    <property type="project" value="UniProtKB-KW"/>
</dbReference>
<comment type="cofactor">
    <cofactor evidence="1">
        <name>Zn(2+)</name>
        <dbReference type="ChEBI" id="CHEBI:29105"/>
    </cofactor>
</comment>
<dbReference type="Pfam" id="PF07973">
    <property type="entry name" value="tRNA_SAD"/>
    <property type="match status" value="1"/>
</dbReference>
<dbReference type="InterPro" id="IPR012947">
    <property type="entry name" value="tRNA_SAD"/>
</dbReference>
<keyword evidence="3" id="KW-0862">Zinc</keyword>
<evidence type="ECO:0000256" key="3">
    <source>
        <dbReference type="ARBA" id="ARBA00022833"/>
    </source>
</evidence>
<dbReference type="HOGENOM" id="CLU_004485_7_2_0"/>
<reference evidence="5 6" key="1">
    <citation type="journal article" date="2010" name="Stand. Genomic Sci.">
        <title>Complete genome sequence of Ilyobacter polytropus type strain (CuHbu1).</title>
        <authorList>
            <person name="Sikorski J."/>
            <person name="Chertkov O."/>
            <person name="Lapidus A."/>
            <person name="Nolan M."/>
            <person name="Lucas S."/>
            <person name="Del Rio T.G."/>
            <person name="Tice H."/>
            <person name="Cheng J.F."/>
            <person name="Tapia R."/>
            <person name="Han C."/>
            <person name="Goodwin L."/>
            <person name="Pitluck S."/>
            <person name="Liolios K."/>
            <person name="Ivanova N."/>
            <person name="Mavromatis K."/>
            <person name="Mikhailova N."/>
            <person name="Pati A."/>
            <person name="Chen A."/>
            <person name="Palaniappan K."/>
            <person name="Land M."/>
            <person name="Hauser L."/>
            <person name="Chang Y.J."/>
            <person name="Jeffries C.D."/>
            <person name="Brambilla E."/>
            <person name="Yasawong M."/>
            <person name="Rohde M."/>
            <person name="Pukall R."/>
            <person name="Spring S."/>
            <person name="Goker M."/>
            <person name="Woyke T."/>
            <person name="Bristow J."/>
            <person name="Eisen J.A."/>
            <person name="Markowitz V."/>
            <person name="Hugenholtz P."/>
            <person name="Kyrpides N.C."/>
            <person name="Klenk H.P."/>
        </authorList>
    </citation>
    <scope>NUCLEOTIDE SEQUENCE [LARGE SCALE GENOMIC DNA]</scope>
    <source>
        <strain evidence="6">ATCC 51220 / DSM 2926 / LMG 16218 / CuHBu1</strain>
    </source>
</reference>
<keyword evidence="2" id="KW-0479">Metal-binding</keyword>
<accession>E3H799</accession>
<proteinExistence type="predicted"/>
<dbReference type="InterPro" id="IPR051335">
    <property type="entry name" value="Alanyl-tRNA_Editing_Enzymes"/>
</dbReference>
<dbReference type="GO" id="GO:0046872">
    <property type="term" value="F:metal ion binding"/>
    <property type="evidence" value="ECO:0007669"/>
    <property type="project" value="UniProtKB-KW"/>
</dbReference>
<dbReference type="PANTHER" id="PTHR43462:SF1">
    <property type="entry name" value="ALANYL-TRNA EDITING PROTEIN AARSD1"/>
    <property type="match status" value="1"/>
</dbReference>
<dbReference type="AlphaFoldDB" id="E3H799"/>
<dbReference type="STRING" id="572544.Ilyop_0794"/>
<dbReference type="RefSeq" id="WP_013387250.1">
    <property type="nucleotide sequence ID" value="NC_014632.1"/>
</dbReference>
<dbReference type="GO" id="GO:0002161">
    <property type="term" value="F:aminoacyl-tRNA deacylase activity"/>
    <property type="evidence" value="ECO:0007669"/>
    <property type="project" value="UniProtKB-ARBA"/>
</dbReference>
<dbReference type="Gene3D" id="2.40.30.130">
    <property type="match status" value="1"/>
</dbReference>
<evidence type="ECO:0000256" key="1">
    <source>
        <dbReference type="ARBA" id="ARBA00001947"/>
    </source>
</evidence>
<dbReference type="SUPFAM" id="SSF55186">
    <property type="entry name" value="ThrRS/AlaRS common domain"/>
    <property type="match status" value="1"/>
</dbReference>